<dbReference type="EMBL" id="JACBKZ010000002">
    <property type="protein sequence ID" value="KAF5956758.1"/>
    <property type="molecule type" value="Genomic_DNA"/>
</dbReference>
<dbReference type="AlphaFoldDB" id="A0A7J7HXW0"/>
<accession>A0A7J7HXW0</accession>
<keyword evidence="2" id="KW-1185">Reference proteome</keyword>
<comment type="caution">
    <text evidence="1">The sequence shown here is derived from an EMBL/GenBank/DDBJ whole genome shotgun (WGS) entry which is preliminary data.</text>
</comment>
<organism evidence="1 2">
    <name type="scientific">Camellia sinensis</name>
    <name type="common">Tea plant</name>
    <name type="synonym">Thea sinensis</name>
    <dbReference type="NCBI Taxonomy" id="4442"/>
    <lineage>
        <taxon>Eukaryota</taxon>
        <taxon>Viridiplantae</taxon>
        <taxon>Streptophyta</taxon>
        <taxon>Embryophyta</taxon>
        <taxon>Tracheophyta</taxon>
        <taxon>Spermatophyta</taxon>
        <taxon>Magnoliopsida</taxon>
        <taxon>eudicotyledons</taxon>
        <taxon>Gunneridae</taxon>
        <taxon>Pentapetalae</taxon>
        <taxon>asterids</taxon>
        <taxon>Ericales</taxon>
        <taxon>Theaceae</taxon>
        <taxon>Camellia</taxon>
    </lineage>
</organism>
<evidence type="ECO:0000313" key="2">
    <source>
        <dbReference type="Proteomes" id="UP000593564"/>
    </source>
</evidence>
<reference evidence="2" key="1">
    <citation type="journal article" date="2020" name="Nat. Commun.">
        <title>Genome assembly of wild tea tree DASZ reveals pedigree and selection history of tea varieties.</title>
        <authorList>
            <person name="Zhang W."/>
            <person name="Zhang Y."/>
            <person name="Qiu H."/>
            <person name="Guo Y."/>
            <person name="Wan H."/>
            <person name="Zhang X."/>
            <person name="Scossa F."/>
            <person name="Alseekh S."/>
            <person name="Zhang Q."/>
            <person name="Wang P."/>
            <person name="Xu L."/>
            <person name="Schmidt M.H."/>
            <person name="Jia X."/>
            <person name="Li D."/>
            <person name="Zhu A."/>
            <person name="Guo F."/>
            <person name="Chen W."/>
            <person name="Ni D."/>
            <person name="Usadel B."/>
            <person name="Fernie A.R."/>
            <person name="Wen W."/>
        </authorList>
    </citation>
    <scope>NUCLEOTIDE SEQUENCE [LARGE SCALE GENOMIC DNA]</scope>
    <source>
        <strain evidence="2">cv. G240</strain>
    </source>
</reference>
<sequence length="256" mass="29092">MGLVVGSVNPSSPLMLRCEDERNLIHISVKCATALLEGRLGIDPKTYGPCTDITWDYHVNKAYNGLLPLELAFAIMRTSLYMHSSSPEQSAFNLISVELAIAKLLAWFSKDIEELAYHYAMEGKLIELAMLLIVAQEDVLVPITFHGKDGAEYNFVCENNQLPCVQRKHVEKDIALRLVEAGFNLKAGDLDFSSRDWFIFFDSPTKYIETRLEDKLSQSWSPRLPMLQQTNVFSPPQAYSWKAEKEKRENPCNIDQ</sequence>
<dbReference type="Proteomes" id="UP000593564">
    <property type="component" value="Unassembled WGS sequence"/>
</dbReference>
<evidence type="ECO:0000313" key="1">
    <source>
        <dbReference type="EMBL" id="KAF5956758.1"/>
    </source>
</evidence>
<protein>
    <submittedName>
        <fullName evidence="1">Uncharacterized protein</fullName>
    </submittedName>
</protein>
<proteinExistence type="predicted"/>
<reference evidence="1 2" key="2">
    <citation type="submission" date="2020-07" db="EMBL/GenBank/DDBJ databases">
        <title>Genome assembly of wild tea tree DASZ reveals pedigree and selection history of tea varieties.</title>
        <authorList>
            <person name="Zhang W."/>
        </authorList>
    </citation>
    <scope>NUCLEOTIDE SEQUENCE [LARGE SCALE GENOMIC DNA]</scope>
    <source>
        <strain evidence="2">cv. G240</strain>
        <tissue evidence="1">Leaf</tissue>
    </source>
</reference>
<gene>
    <name evidence="1" type="ORF">HYC85_003983</name>
</gene>
<name>A0A7J7HXW0_CAMSI</name>